<sequence>MWVGGRVVGCYRRQAPAGDFRTNSGLPGAQLEARPVDADMKRIAIHAASACGLEIAGVDIADTARGMLIWEANTNCGIVTGLATVTGRSVALEMAAYVGAQAAR</sequence>
<protein>
    <recommendedName>
        <fullName evidence="1">ATP-grasp fold RimK-type domain-containing protein</fullName>
    </recommendedName>
</protein>
<organism evidence="2 3">
    <name type="scientific">Streptomyces finlayi</name>
    <dbReference type="NCBI Taxonomy" id="67296"/>
    <lineage>
        <taxon>Bacteria</taxon>
        <taxon>Bacillati</taxon>
        <taxon>Actinomycetota</taxon>
        <taxon>Actinomycetes</taxon>
        <taxon>Kitasatosporales</taxon>
        <taxon>Streptomycetaceae</taxon>
        <taxon>Streptomyces</taxon>
    </lineage>
</organism>
<dbReference type="RefSeq" id="WP_185302431.1">
    <property type="nucleotide sequence ID" value="NZ_CP045702.1"/>
</dbReference>
<evidence type="ECO:0000313" key="3">
    <source>
        <dbReference type="Proteomes" id="UP000515307"/>
    </source>
</evidence>
<dbReference type="EMBL" id="CP045702">
    <property type="protein sequence ID" value="QNE78987.1"/>
    <property type="molecule type" value="Genomic_DNA"/>
</dbReference>
<proteinExistence type="predicted"/>
<evidence type="ECO:0000313" key="2">
    <source>
        <dbReference type="EMBL" id="QNE78987.1"/>
    </source>
</evidence>
<dbReference type="GO" id="GO:0005737">
    <property type="term" value="C:cytoplasm"/>
    <property type="evidence" value="ECO:0007669"/>
    <property type="project" value="TreeGrafter"/>
</dbReference>
<dbReference type="Gene3D" id="3.30.470.20">
    <property type="entry name" value="ATP-grasp fold, B domain"/>
    <property type="match status" value="1"/>
</dbReference>
<dbReference type="Proteomes" id="UP000515307">
    <property type="component" value="Chromosome"/>
</dbReference>
<evidence type="ECO:0000259" key="1">
    <source>
        <dbReference type="Pfam" id="PF08443"/>
    </source>
</evidence>
<name>A0A7G7BUH2_9ACTN</name>
<dbReference type="InterPro" id="IPR013651">
    <property type="entry name" value="ATP-grasp_RimK-type"/>
</dbReference>
<accession>A0A7G7BUH2</accession>
<dbReference type="Pfam" id="PF08443">
    <property type="entry name" value="RimK"/>
    <property type="match status" value="1"/>
</dbReference>
<dbReference type="PANTHER" id="PTHR21621:SF2">
    <property type="entry name" value="COENZYME GAMMA-F420-2:ALPHA-L-GLUTAMATE LIGASE"/>
    <property type="match status" value="1"/>
</dbReference>
<feature type="domain" description="ATP-grasp fold RimK-type" evidence="1">
    <location>
        <begin position="3"/>
        <end position="97"/>
    </location>
</feature>
<gene>
    <name evidence="2" type="ORF">F0344_34360</name>
</gene>
<dbReference type="PANTHER" id="PTHR21621">
    <property type="entry name" value="RIBOSOMAL PROTEIN S6 MODIFICATION PROTEIN"/>
    <property type="match status" value="1"/>
</dbReference>
<dbReference type="AlphaFoldDB" id="A0A7G7BUH2"/>
<dbReference type="GO" id="GO:0043774">
    <property type="term" value="F:coenzyme F420-2 alpha-glutamyl ligase activity"/>
    <property type="evidence" value="ECO:0007669"/>
    <property type="project" value="TreeGrafter"/>
</dbReference>
<keyword evidence="3" id="KW-1185">Reference proteome</keyword>
<dbReference type="KEGG" id="sfiy:F0344_34360"/>
<reference evidence="3" key="1">
    <citation type="submission" date="2019-10" db="EMBL/GenBank/DDBJ databases">
        <title>Antimicrobial potential of Antarctic Bacteria.</title>
        <authorList>
            <person name="Benaud N."/>
            <person name="Edwards R.J."/>
            <person name="Ferrari B.C."/>
        </authorList>
    </citation>
    <scope>NUCLEOTIDE SEQUENCE [LARGE SCALE GENOMIC DNA]</scope>
    <source>
        <strain evidence="3">NBSH44</strain>
    </source>
</reference>
<dbReference type="SUPFAM" id="SSF56059">
    <property type="entry name" value="Glutathione synthetase ATP-binding domain-like"/>
    <property type="match status" value="1"/>
</dbReference>